<dbReference type="EMBL" id="CAAALY010032939">
    <property type="protein sequence ID" value="VEL17507.1"/>
    <property type="molecule type" value="Genomic_DNA"/>
</dbReference>
<keyword evidence="2" id="KW-1185">Reference proteome</keyword>
<organism evidence="1 2">
    <name type="scientific">Protopolystoma xenopodis</name>
    <dbReference type="NCBI Taxonomy" id="117903"/>
    <lineage>
        <taxon>Eukaryota</taxon>
        <taxon>Metazoa</taxon>
        <taxon>Spiralia</taxon>
        <taxon>Lophotrochozoa</taxon>
        <taxon>Platyhelminthes</taxon>
        <taxon>Monogenea</taxon>
        <taxon>Polyopisthocotylea</taxon>
        <taxon>Polystomatidea</taxon>
        <taxon>Polystomatidae</taxon>
        <taxon>Protopolystoma</taxon>
    </lineage>
</organism>
<evidence type="ECO:0000313" key="2">
    <source>
        <dbReference type="Proteomes" id="UP000784294"/>
    </source>
</evidence>
<accession>A0A448WQC8</accession>
<evidence type="ECO:0000313" key="1">
    <source>
        <dbReference type="EMBL" id="VEL17507.1"/>
    </source>
</evidence>
<dbReference type="Proteomes" id="UP000784294">
    <property type="component" value="Unassembled WGS sequence"/>
</dbReference>
<dbReference type="AlphaFoldDB" id="A0A448WQC8"/>
<proteinExistence type="predicted"/>
<reference evidence="1" key="1">
    <citation type="submission" date="2018-11" db="EMBL/GenBank/DDBJ databases">
        <authorList>
            <consortium name="Pathogen Informatics"/>
        </authorList>
    </citation>
    <scope>NUCLEOTIDE SEQUENCE</scope>
</reference>
<comment type="caution">
    <text evidence="1">The sequence shown here is derived from an EMBL/GenBank/DDBJ whole genome shotgun (WGS) entry which is preliminary data.</text>
</comment>
<name>A0A448WQC8_9PLAT</name>
<protein>
    <submittedName>
        <fullName evidence="1">Uncharacterized protein</fullName>
    </submittedName>
</protein>
<sequence length="69" mass="7432">MSTFVSQLTAAMKERDRTLQMASGMASMTVALDGDQMTFREEASDTTTALFVSRPGRPAGFINLARGSL</sequence>
<gene>
    <name evidence="1" type="ORF">PXEA_LOCUS10947</name>
</gene>